<keyword evidence="3" id="KW-1185">Reference proteome</keyword>
<reference evidence="3 4" key="1">
    <citation type="submission" date="2020-04" db="EMBL/GenBank/DDBJ databases">
        <authorList>
            <person name="Wallbank WR R."/>
            <person name="Pardo Diaz C."/>
            <person name="Kozak K."/>
            <person name="Martin S."/>
            <person name="Jiggins C."/>
            <person name="Moest M."/>
            <person name="Warren A I."/>
            <person name="Byers J.R.P. K."/>
            <person name="Montejo-Kovacevich G."/>
            <person name="Yen C E."/>
        </authorList>
    </citation>
    <scope>NUCLEOTIDE SEQUENCE [LARGE SCALE GENOMIC DNA]</scope>
</reference>
<protein>
    <submittedName>
        <fullName evidence="2">Uncharacterized protein</fullName>
    </submittedName>
</protein>
<dbReference type="EMBL" id="CADEBC010000586">
    <property type="protein sequence ID" value="CAB3256496.1"/>
    <property type="molecule type" value="Genomic_DNA"/>
</dbReference>
<dbReference type="Proteomes" id="UP000494106">
    <property type="component" value="Unassembled WGS sequence"/>
</dbReference>
<sequence length="118" mass="13858">MSSSIIRILTVPVGVHNGFLKSNIASYATRKKNKKLYIQGIFNHSPMCWKLKYYNTILLNQIYLSIFFEELFGKTQLLFFNNLRAFHLVLAVGMLHEKCERSNLDLEDEALRWFLNNI</sequence>
<evidence type="ECO:0000313" key="3">
    <source>
        <dbReference type="Proteomes" id="UP000494106"/>
    </source>
</evidence>
<dbReference type="AlphaFoldDB" id="A0A8S1B236"/>
<evidence type="ECO:0000313" key="1">
    <source>
        <dbReference type="EMBL" id="CAB3240865.1"/>
    </source>
</evidence>
<proteinExistence type="predicted"/>
<dbReference type="EMBL" id="CADEBD010000309">
    <property type="protein sequence ID" value="CAB3240865.1"/>
    <property type="molecule type" value="Genomic_DNA"/>
</dbReference>
<name>A0A8S1B236_ARCPL</name>
<comment type="caution">
    <text evidence="2">The sequence shown here is derived from an EMBL/GenBank/DDBJ whole genome shotgun (WGS) entry which is preliminary data.</text>
</comment>
<dbReference type="OrthoDB" id="10333138at2759"/>
<dbReference type="Proteomes" id="UP000494256">
    <property type="component" value="Unassembled WGS sequence"/>
</dbReference>
<gene>
    <name evidence="2" type="ORF">APLA_LOCUS15463</name>
    <name evidence="1" type="ORF">APLA_LOCUS9285</name>
</gene>
<evidence type="ECO:0000313" key="4">
    <source>
        <dbReference type="Proteomes" id="UP000494256"/>
    </source>
</evidence>
<organism evidence="2 3">
    <name type="scientific">Arctia plantaginis</name>
    <name type="common">Wood tiger moth</name>
    <name type="synonym">Phalaena plantaginis</name>
    <dbReference type="NCBI Taxonomy" id="874455"/>
    <lineage>
        <taxon>Eukaryota</taxon>
        <taxon>Metazoa</taxon>
        <taxon>Ecdysozoa</taxon>
        <taxon>Arthropoda</taxon>
        <taxon>Hexapoda</taxon>
        <taxon>Insecta</taxon>
        <taxon>Pterygota</taxon>
        <taxon>Neoptera</taxon>
        <taxon>Endopterygota</taxon>
        <taxon>Lepidoptera</taxon>
        <taxon>Glossata</taxon>
        <taxon>Ditrysia</taxon>
        <taxon>Noctuoidea</taxon>
        <taxon>Erebidae</taxon>
        <taxon>Arctiinae</taxon>
        <taxon>Arctia</taxon>
    </lineage>
</organism>
<evidence type="ECO:0000313" key="2">
    <source>
        <dbReference type="EMBL" id="CAB3256496.1"/>
    </source>
</evidence>
<accession>A0A8S1B236</accession>